<dbReference type="RefSeq" id="WP_090092339.1">
    <property type="nucleotide sequence ID" value="NZ_FOMG01000020.1"/>
</dbReference>
<dbReference type="Gene3D" id="1.10.287.1060">
    <property type="entry name" value="ESAT-6-like"/>
    <property type="match status" value="1"/>
</dbReference>
<organism evidence="2 3">
    <name type="scientific">Clostridium uliginosum</name>
    <dbReference type="NCBI Taxonomy" id="119641"/>
    <lineage>
        <taxon>Bacteria</taxon>
        <taxon>Bacillati</taxon>
        <taxon>Bacillota</taxon>
        <taxon>Clostridia</taxon>
        <taxon>Eubacteriales</taxon>
        <taxon>Clostridiaceae</taxon>
        <taxon>Clostridium</taxon>
    </lineage>
</organism>
<dbReference type="OrthoDB" id="4978934at2"/>
<dbReference type="EMBL" id="FOMG01000020">
    <property type="protein sequence ID" value="SFD10988.1"/>
    <property type="molecule type" value="Genomic_DNA"/>
</dbReference>
<gene>
    <name evidence="2" type="ORF">SAMN05421842_12021</name>
</gene>
<protein>
    <recommendedName>
        <fullName evidence="1">ESAT-6-like protein</fullName>
    </recommendedName>
</protein>
<proteinExistence type="inferred from homology"/>
<evidence type="ECO:0000256" key="1">
    <source>
        <dbReference type="RuleBase" id="RU362001"/>
    </source>
</evidence>
<accession>A0A1I1PTQ9</accession>
<keyword evidence="3" id="KW-1185">Reference proteome</keyword>
<dbReference type="Proteomes" id="UP000199263">
    <property type="component" value="Unassembled WGS sequence"/>
</dbReference>
<sequence length="97" mass="10978">MANQIRISPEQMRSRSGEYKREAENIGQVIGNMDKLINELQNEWEGAASQSFATQYQDLKPSFQKMQELVDTISTQLTQTAAAMEEMDDNISKSFGV</sequence>
<evidence type="ECO:0000313" key="2">
    <source>
        <dbReference type="EMBL" id="SFD10988.1"/>
    </source>
</evidence>
<dbReference type="InterPro" id="IPR010310">
    <property type="entry name" value="T7SS_ESAT-6-like"/>
</dbReference>
<dbReference type="SUPFAM" id="SSF140453">
    <property type="entry name" value="EsxAB dimer-like"/>
    <property type="match status" value="1"/>
</dbReference>
<reference evidence="2 3" key="1">
    <citation type="submission" date="2016-10" db="EMBL/GenBank/DDBJ databases">
        <authorList>
            <person name="de Groot N.N."/>
        </authorList>
    </citation>
    <scope>NUCLEOTIDE SEQUENCE [LARGE SCALE GENOMIC DNA]</scope>
    <source>
        <strain evidence="2 3">DSM 12992</strain>
    </source>
</reference>
<comment type="similarity">
    <text evidence="1">Belongs to the WXG100 family.</text>
</comment>
<dbReference type="Pfam" id="PF06013">
    <property type="entry name" value="WXG100"/>
    <property type="match status" value="1"/>
</dbReference>
<name>A0A1I1PTQ9_9CLOT</name>
<dbReference type="AlphaFoldDB" id="A0A1I1PTQ9"/>
<dbReference type="InterPro" id="IPR036689">
    <property type="entry name" value="ESAT-6-like_sf"/>
</dbReference>
<dbReference type="STRING" id="119641.SAMN05421842_12021"/>
<dbReference type="NCBIfam" id="TIGR03930">
    <property type="entry name" value="WXG100_ESAT6"/>
    <property type="match status" value="1"/>
</dbReference>
<evidence type="ECO:0000313" key="3">
    <source>
        <dbReference type="Proteomes" id="UP000199263"/>
    </source>
</evidence>